<accession>A0A4S8RXD4</accession>
<organism evidence="1 2">
    <name type="scientific">Aureobasidium pullulans</name>
    <name type="common">Black yeast</name>
    <name type="synonym">Pullularia pullulans</name>
    <dbReference type="NCBI Taxonomy" id="5580"/>
    <lineage>
        <taxon>Eukaryota</taxon>
        <taxon>Fungi</taxon>
        <taxon>Dikarya</taxon>
        <taxon>Ascomycota</taxon>
        <taxon>Pezizomycotina</taxon>
        <taxon>Dothideomycetes</taxon>
        <taxon>Dothideomycetidae</taxon>
        <taxon>Dothideales</taxon>
        <taxon>Saccotheciaceae</taxon>
        <taxon>Aureobasidium</taxon>
    </lineage>
</organism>
<evidence type="ECO:0000313" key="1">
    <source>
        <dbReference type="EMBL" id="THV63578.1"/>
    </source>
</evidence>
<dbReference type="AlphaFoldDB" id="A0A4S8RXD4"/>
<evidence type="ECO:0000313" key="2">
    <source>
        <dbReference type="Proteomes" id="UP000304951"/>
    </source>
</evidence>
<dbReference type="EMBL" id="QZAF01001149">
    <property type="protein sequence ID" value="THV63578.1"/>
    <property type="molecule type" value="Genomic_DNA"/>
</dbReference>
<proteinExistence type="predicted"/>
<reference evidence="1 2" key="1">
    <citation type="submission" date="2018-10" db="EMBL/GenBank/DDBJ databases">
        <title>Fifty Aureobasidium pullulans genomes reveal a recombining polyextremotolerant generalist.</title>
        <authorList>
            <person name="Gostincar C."/>
            <person name="Turk M."/>
            <person name="Zajc J."/>
            <person name="Gunde-Cimerman N."/>
        </authorList>
    </citation>
    <scope>NUCLEOTIDE SEQUENCE [LARGE SCALE GENOMIC DNA]</scope>
    <source>
        <strain evidence="1 2">EXF-11900</strain>
    </source>
</reference>
<sequence>MWQTPPVHFLFQTYEMSHAAISVNIAITPASVVLGAPCSITLSATLSHSSPITIYTWPTVFNLALAQVRKNFWCIDLSNNDEPVRLEFEKGGKRSGWISRVLGGKHDQFFVTLEPGKAVDITAPFTLTTRLNKLLVAGHRYRFGFREGECVGNWMHGTREEVMLPTGDKTPMGRGGPKIVLDTGPPIEFEVF</sequence>
<name>A0A4S8RXD4_AURPU</name>
<dbReference type="Proteomes" id="UP000304951">
    <property type="component" value="Unassembled WGS sequence"/>
</dbReference>
<gene>
    <name evidence="1" type="ORF">D6D28_10558</name>
</gene>
<comment type="caution">
    <text evidence="1">The sequence shown here is derived from an EMBL/GenBank/DDBJ whole genome shotgun (WGS) entry which is preliminary data.</text>
</comment>
<protein>
    <submittedName>
        <fullName evidence="1">Uncharacterized protein</fullName>
    </submittedName>
</protein>